<evidence type="ECO:0000256" key="1">
    <source>
        <dbReference type="SAM" id="Phobius"/>
    </source>
</evidence>
<dbReference type="InterPro" id="IPR003675">
    <property type="entry name" value="Rce1/LyrA-like_dom"/>
</dbReference>
<dbReference type="EMBL" id="BJYL01000015">
    <property type="protein sequence ID" value="GEN82827.1"/>
    <property type="molecule type" value="Genomic_DNA"/>
</dbReference>
<evidence type="ECO:0000259" key="2">
    <source>
        <dbReference type="Pfam" id="PF02517"/>
    </source>
</evidence>
<comment type="caution">
    <text evidence="3">The sequence shown here is derived from an EMBL/GenBank/DDBJ whole genome shotgun (WGS) entry which is preliminary data.</text>
</comment>
<sequence length="195" mass="23074">MIWSILFHRIVTILIFFPGIFYLLFDKTNIARKGTTDKFVYALLSSIFLSFVFVRDMNILLLLGLCIFIPSVQTILELNSAKNFFKACKEKKFLLQTLILIPILEEYIFRFVMYELLAAHEIPPLFYIIFSSLAFTFIHYFQLKAKSYYKLVLGIMLAIVYVYTTNLFVVILMHVLFNVLVYLFKYTNHYRGFQT</sequence>
<evidence type="ECO:0000313" key="3">
    <source>
        <dbReference type="EMBL" id="GEN82827.1"/>
    </source>
</evidence>
<feature type="transmembrane region" description="Helical" evidence="1">
    <location>
        <begin position="60"/>
        <end position="81"/>
    </location>
</feature>
<dbReference type="AlphaFoldDB" id="A0A511Z5V1"/>
<dbReference type="Pfam" id="PF02517">
    <property type="entry name" value="Rce1-like"/>
    <property type="match status" value="1"/>
</dbReference>
<dbReference type="Proteomes" id="UP000321901">
    <property type="component" value="Unassembled WGS sequence"/>
</dbReference>
<feature type="transmembrane region" description="Helical" evidence="1">
    <location>
        <begin position="155"/>
        <end position="184"/>
    </location>
</feature>
<keyword evidence="1" id="KW-0812">Transmembrane</keyword>
<dbReference type="GO" id="GO:0004175">
    <property type="term" value="F:endopeptidase activity"/>
    <property type="evidence" value="ECO:0007669"/>
    <property type="project" value="UniProtKB-ARBA"/>
</dbReference>
<keyword evidence="1" id="KW-0472">Membrane</keyword>
<feature type="transmembrane region" description="Helical" evidence="1">
    <location>
        <begin position="93"/>
        <end position="113"/>
    </location>
</feature>
<evidence type="ECO:0000313" key="4">
    <source>
        <dbReference type="Proteomes" id="UP000321901"/>
    </source>
</evidence>
<organism evidence="3 4">
    <name type="scientific">Sporosarcina luteola</name>
    <dbReference type="NCBI Taxonomy" id="582850"/>
    <lineage>
        <taxon>Bacteria</taxon>
        <taxon>Bacillati</taxon>
        <taxon>Bacillota</taxon>
        <taxon>Bacilli</taxon>
        <taxon>Bacillales</taxon>
        <taxon>Caryophanaceae</taxon>
        <taxon>Sporosarcina</taxon>
    </lineage>
</organism>
<proteinExistence type="predicted"/>
<feature type="transmembrane region" description="Helical" evidence="1">
    <location>
        <begin position="37"/>
        <end position="54"/>
    </location>
</feature>
<gene>
    <name evidence="3" type="ORF">SLU01_11390</name>
</gene>
<name>A0A511Z5V1_9BACL</name>
<dbReference type="OrthoDB" id="2989144at2"/>
<feature type="transmembrane region" description="Helical" evidence="1">
    <location>
        <begin position="6"/>
        <end position="25"/>
    </location>
</feature>
<keyword evidence="4" id="KW-1185">Reference proteome</keyword>
<feature type="domain" description="CAAX prenyl protease 2/Lysostaphin resistance protein A-like" evidence="2">
    <location>
        <begin position="93"/>
        <end position="180"/>
    </location>
</feature>
<protein>
    <recommendedName>
        <fullName evidence="2">CAAX prenyl protease 2/Lysostaphin resistance protein A-like domain-containing protein</fullName>
    </recommendedName>
</protein>
<feature type="transmembrane region" description="Helical" evidence="1">
    <location>
        <begin position="125"/>
        <end position="143"/>
    </location>
</feature>
<reference evidence="3 4" key="1">
    <citation type="submission" date="2019-07" db="EMBL/GenBank/DDBJ databases">
        <title>Whole genome shotgun sequence of Sporosarcina luteola NBRC 105378.</title>
        <authorList>
            <person name="Hosoyama A."/>
            <person name="Uohara A."/>
            <person name="Ohji S."/>
            <person name="Ichikawa N."/>
        </authorList>
    </citation>
    <scope>NUCLEOTIDE SEQUENCE [LARGE SCALE GENOMIC DNA]</scope>
    <source>
        <strain evidence="3 4">NBRC 105378</strain>
    </source>
</reference>
<dbReference type="GO" id="GO:0080120">
    <property type="term" value="P:CAAX-box protein maturation"/>
    <property type="evidence" value="ECO:0007669"/>
    <property type="project" value="UniProtKB-ARBA"/>
</dbReference>
<accession>A0A511Z5V1</accession>
<keyword evidence="1" id="KW-1133">Transmembrane helix</keyword>